<feature type="binding site" evidence="12">
    <location>
        <position position="238"/>
    </location>
    <ligand>
        <name>Zn(2+)</name>
        <dbReference type="ChEBI" id="CHEBI:29105"/>
        <label>2</label>
    </ligand>
</feature>
<feature type="binding site" evidence="12">
    <location>
        <position position="208"/>
    </location>
    <ligand>
        <name>Zn(2+)</name>
        <dbReference type="ChEBI" id="CHEBI:29105"/>
        <label>2</label>
    </ligand>
</feature>
<dbReference type="PROSITE" id="PS01359">
    <property type="entry name" value="ZF_PHD_1"/>
    <property type="match status" value="1"/>
</dbReference>
<dbReference type="GO" id="GO:0006325">
    <property type="term" value="P:chromatin organization"/>
    <property type="evidence" value="ECO:0007669"/>
    <property type="project" value="UniProtKB-KW"/>
</dbReference>
<dbReference type="GO" id="GO:0005634">
    <property type="term" value="C:nucleus"/>
    <property type="evidence" value="ECO:0007669"/>
    <property type="project" value="UniProtKB-SubCell"/>
</dbReference>
<evidence type="ECO:0000256" key="11">
    <source>
        <dbReference type="PIRSR" id="PIRSR628651-50"/>
    </source>
</evidence>
<evidence type="ECO:0000256" key="4">
    <source>
        <dbReference type="ARBA" id="ARBA00022723"/>
    </source>
</evidence>
<dbReference type="Proteomes" id="UP000070444">
    <property type="component" value="Unassembled WGS sequence"/>
</dbReference>
<evidence type="ECO:0000256" key="13">
    <source>
        <dbReference type="PROSITE-ProRule" id="PRU00146"/>
    </source>
</evidence>
<keyword evidence="3" id="KW-0341">Growth regulation</keyword>
<dbReference type="OrthoDB" id="5411773at2759"/>
<dbReference type="EMBL" id="KQ964852">
    <property type="protein sequence ID" value="KXN65584.1"/>
    <property type="molecule type" value="Genomic_DNA"/>
</dbReference>
<evidence type="ECO:0000256" key="9">
    <source>
        <dbReference type="ARBA" id="ARBA00023163"/>
    </source>
</evidence>
<feature type="site" description="Histone H3K4me3 binding" evidence="11">
    <location>
        <position position="209"/>
    </location>
</feature>
<evidence type="ECO:0000313" key="16">
    <source>
        <dbReference type="EMBL" id="KXN65584.1"/>
    </source>
</evidence>
<feature type="binding site" evidence="12">
    <location>
        <position position="213"/>
    </location>
    <ligand>
        <name>Zn(2+)</name>
        <dbReference type="ChEBI" id="CHEBI:29105"/>
        <label>2</label>
    </ligand>
</feature>
<dbReference type="InterPro" id="IPR011011">
    <property type="entry name" value="Znf_FYVE_PHD"/>
</dbReference>
<evidence type="ECO:0000256" key="12">
    <source>
        <dbReference type="PIRSR" id="PIRSR628651-51"/>
    </source>
</evidence>
<dbReference type="InterPro" id="IPR019786">
    <property type="entry name" value="Zinc_finger_PHD-type_CS"/>
</dbReference>
<dbReference type="OMA" id="NTNCERH"/>
<keyword evidence="7" id="KW-0156">Chromatin regulator</keyword>
<dbReference type="PANTHER" id="PTHR10333:SF103">
    <property type="entry name" value="INHIBITOR OF GROWTH PROTEIN 3"/>
    <property type="match status" value="1"/>
</dbReference>
<evidence type="ECO:0000256" key="8">
    <source>
        <dbReference type="ARBA" id="ARBA00023015"/>
    </source>
</evidence>
<dbReference type="SMART" id="SM00249">
    <property type="entry name" value="PHD"/>
    <property type="match status" value="1"/>
</dbReference>
<dbReference type="InterPro" id="IPR001965">
    <property type="entry name" value="Znf_PHD"/>
</dbReference>
<protein>
    <recommendedName>
        <fullName evidence="15">PHD-type domain-containing protein</fullName>
    </recommendedName>
</protein>
<feature type="site" description="Histone H3K4me3 binding" evidence="11">
    <location>
        <position position="194"/>
    </location>
</feature>
<dbReference type="Gene3D" id="3.30.40.10">
    <property type="entry name" value="Zinc/RING finger domain, C3HC4 (zinc finger)"/>
    <property type="match status" value="1"/>
</dbReference>
<sequence length="247" mass="28570">MSEFNNEKEEIKQFDKSFKAKLKLIEKWNIDNNRQKKEILKSIQDYIDNYDINTEAESLAILSNIVEKLQVISRSTIDKLKISQDSLDLVNELNYGLNQAKLDYLLQDNILTSDPPSSDDSDTTLTSNHSLQVELSHLSTSKSHRQTRKITNHDSTSSDDDLEEEQISPIVTSTSLKRTREQRADSVNSDEVTYCYCKQISYGEMVACDGPDCEIEWFHYPCVDLRSQPKGKWYCRECSELLHKEKQ</sequence>
<dbReference type="SUPFAM" id="SSF57903">
    <property type="entry name" value="FYVE/PHD zinc finger"/>
    <property type="match status" value="1"/>
</dbReference>
<evidence type="ECO:0000256" key="3">
    <source>
        <dbReference type="ARBA" id="ARBA00022604"/>
    </source>
</evidence>
<evidence type="ECO:0000256" key="2">
    <source>
        <dbReference type="ARBA" id="ARBA00010210"/>
    </source>
</evidence>
<comment type="subcellular location">
    <subcellularLocation>
        <location evidence="1">Nucleus</location>
    </subcellularLocation>
</comment>
<dbReference type="InterPro" id="IPR013083">
    <property type="entry name" value="Znf_RING/FYVE/PHD"/>
</dbReference>
<feature type="domain" description="PHD-type" evidence="15">
    <location>
        <begin position="192"/>
        <end position="241"/>
    </location>
</feature>
<feature type="site" description="Histone H3K4me3 binding" evidence="11">
    <location>
        <position position="217"/>
    </location>
</feature>
<gene>
    <name evidence="16" type="ORF">CONCODRAFT_87780</name>
</gene>
<feature type="compositionally biased region" description="Acidic residues" evidence="14">
    <location>
        <begin position="157"/>
        <end position="166"/>
    </location>
</feature>
<name>A0A137NS79_CONC2</name>
<evidence type="ECO:0000256" key="6">
    <source>
        <dbReference type="ARBA" id="ARBA00022833"/>
    </source>
</evidence>
<dbReference type="InterPro" id="IPR019787">
    <property type="entry name" value="Znf_PHD-finger"/>
</dbReference>
<feature type="binding site" evidence="12">
    <location>
        <position position="235"/>
    </location>
    <ligand>
        <name>Zn(2+)</name>
        <dbReference type="ChEBI" id="CHEBI:29105"/>
        <label>2</label>
    </ligand>
</feature>
<feature type="binding site" evidence="12">
    <location>
        <position position="219"/>
    </location>
    <ligand>
        <name>Zn(2+)</name>
        <dbReference type="ChEBI" id="CHEBI:29105"/>
        <label>1</label>
    </ligand>
</feature>
<dbReference type="PROSITE" id="PS50016">
    <property type="entry name" value="ZF_PHD_2"/>
    <property type="match status" value="1"/>
</dbReference>
<dbReference type="PANTHER" id="PTHR10333">
    <property type="entry name" value="INHIBITOR OF GROWTH PROTEIN"/>
    <property type="match status" value="1"/>
</dbReference>
<comment type="similarity">
    <text evidence="2">Belongs to the ING family.</text>
</comment>
<accession>A0A137NS79</accession>
<feature type="binding site" evidence="12">
    <location>
        <position position="197"/>
    </location>
    <ligand>
        <name>Zn(2+)</name>
        <dbReference type="ChEBI" id="CHEBI:29105"/>
        <label>1</label>
    </ligand>
</feature>
<keyword evidence="8" id="KW-0805">Transcription regulation</keyword>
<dbReference type="GO" id="GO:0008270">
    <property type="term" value="F:zinc ion binding"/>
    <property type="evidence" value="ECO:0007669"/>
    <property type="project" value="UniProtKB-KW"/>
</dbReference>
<keyword evidence="5 13" id="KW-0863">Zinc-finger</keyword>
<dbReference type="STRING" id="796925.A0A137NS79"/>
<evidence type="ECO:0000313" key="17">
    <source>
        <dbReference type="Proteomes" id="UP000070444"/>
    </source>
</evidence>
<feature type="binding site" evidence="12">
    <location>
        <position position="222"/>
    </location>
    <ligand>
        <name>Zn(2+)</name>
        <dbReference type="ChEBI" id="CHEBI:29105"/>
        <label>1</label>
    </ligand>
</feature>
<evidence type="ECO:0000256" key="10">
    <source>
        <dbReference type="ARBA" id="ARBA00023242"/>
    </source>
</evidence>
<feature type="site" description="Histone H3K4me3 binding" evidence="11">
    <location>
        <position position="205"/>
    </location>
</feature>
<reference evidence="16 17" key="1">
    <citation type="journal article" date="2015" name="Genome Biol. Evol.">
        <title>Phylogenomic analyses indicate that early fungi evolved digesting cell walls of algal ancestors of land plants.</title>
        <authorList>
            <person name="Chang Y."/>
            <person name="Wang S."/>
            <person name="Sekimoto S."/>
            <person name="Aerts A.L."/>
            <person name="Choi C."/>
            <person name="Clum A."/>
            <person name="LaButti K.M."/>
            <person name="Lindquist E.A."/>
            <person name="Yee Ngan C."/>
            <person name="Ohm R.A."/>
            <person name="Salamov A.A."/>
            <person name="Grigoriev I.V."/>
            <person name="Spatafora J.W."/>
            <person name="Berbee M.L."/>
        </authorList>
    </citation>
    <scope>NUCLEOTIDE SEQUENCE [LARGE SCALE GENOMIC DNA]</scope>
    <source>
        <strain evidence="16 17">NRRL 28638</strain>
    </source>
</reference>
<keyword evidence="10" id="KW-0539">Nucleus</keyword>
<evidence type="ECO:0000256" key="14">
    <source>
        <dbReference type="SAM" id="MobiDB-lite"/>
    </source>
</evidence>
<dbReference type="AlphaFoldDB" id="A0A137NS79"/>
<dbReference type="FunFam" id="3.30.40.10:FF:000016">
    <property type="entry name" value="Inhibitor of growth protein"/>
    <property type="match status" value="1"/>
</dbReference>
<dbReference type="InterPro" id="IPR028651">
    <property type="entry name" value="ING_fam"/>
</dbReference>
<keyword evidence="9" id="KW-0804">Transcription</keyword>
<feature type="binding site" evidence="12">
    <location>
        <position position="195"/>
    </location>
    <ligand>
        <name>Zn(2+)</name>
        <dbReference type="ChEBI" id="CHEBI:29105"/>
        <label>1</label>
    </ligand>
</feature>
<evidence type="ECO:0000256" key="7">
    <source>
        <dbReference type="ARBA" id="ARBA00022853"/>
    </source>
</evidence>
<keyword evidence="17" id="KW-1185">Reference proteome</keyword>
<evidence type="ECO:0000256" key="1">
    <source>
        <dbReference type="ARBA" id="ARBA00004123"/>
    </source>
</evidence>
<keyword evidence="6 12" id="KW-0862">Zinc</keyword>
<evidence type="ECO:0000256" key="5">
    <source>
        <dbReference type="ARBA" id="ARBA00022771"/>
    </source>
</evidence>
<feature type="region of interest" description="Disordered" evidence="14">
    <location>
        <begin position="137"/>
        <end position="182"/>
    </location>
</feature>
<dbReference type="CDD" id="cd15587">
    <property type="entry name" value="PHD_Yng1p_like"/>
    <property type="match status" value="1"/>
</dbReference>
<evidence type="ECO:0000259" key="15">
    <source>
        <dbReference type="PROSITE" id="PS50016"/>
    </source>
</evidence>
<organism evidence="16 17">
    <name type="scientific">Conidiobolus coronatus (strain ATCC 28846 / CBS 209.66 / NRRL 28638)</name>
    <name type="common">Delacroixia coronata</name>
    <dbReference type="NCBI Taxonomy" id="796925"/>
    <lineage>
        <taxon>Eukaryota</taxon>
        <taxon>Fungi</taxon>
        <taxon>Fungi incertae sedis</taxon>
        <taxon>Zoopagomycota</taxon>
        <taxon>Entomophthoromycotina</taxon>
        <taxon>Entomophthoromycetes</taxon>
        <taxon>Entomophthorales</taxon>
        <taxon>Ancylistaceae</taxon>
        <taxon>Conidiobolus</taxon>
    </lineage>
</organism>
<keyword evidence="4 12" id="KW-0479">Metal-binding</keyword>
<proteinExistence type="inferred from homology"/>